<dbReference type="BioCyc" id="ASHA717959:AL1_RS03645-MONOMER"/>
<evidence type="ECO:0000313" key="3">
    <source>
        <dbReference type="EMBL" id="CBK63343.1"/>
    </source>
</evidence>
<dbReference type="KEGG" id="ash:AL1_07780"/>
<reference evidence="3 4" key="1">
    <citation type="submission" date="2010-03" db="EMBL/GenBank/DDBJ databases">
        <title>The genome sequence of Alistipes shahii WAL 8301.</title>
        <authorList>
            <consortium name="metaHIT consortium -- http://www.metahit.eu/"/>
            <person name="Pajon A."/>
            <person name="Turner K."/>
            <person name="Parkhill J."/>
        </authorList>
    </citation>
    <scope>NUCLEOTIDE SEQUENCE [LARGE SCALE GENOMIC DNA]</scope>
    <source>
        <strain evidence="3 4">WAL 8301</strain>
    </source>
</reference>
<dbReference type="PANTHER" id="PTHR14859:SF1">
    <property type="entry name" value="PGAP2-INTERACTING PROTEIN"/>
    <property type="match status" value="1"/>
</dbReference>
<keyword evidence="3" id="KW-0378">Hydrolase</keyword>
<dbReference type="RefSeq" id="WP_015546278.1">
    <property type="nucleotide sequence ID" value="NC_021030.1"/>
</dbReference>
<dbReference type="Proteomes" id="UP000008794">
    <property type="component" value="Chromosome"/>
</dbReference>
<dbReference type="GeneID" id="92755965"/>
<dbReference type="HOGENOM" id="CLU_079288_0_0_10"/>
<evidence type="ECO:0000259" key="2">
    <source>
        <dbReference type="Pfam" id="PF03372"/>
    </source>
</evidence>
<proteinExistence type="predicted"/>
<organism evidence="3 4">
    <name type="scientific">Alistipes shahii WAL 8301</name>
    <dbReference type="NCBI Taxonomy" id="717959"/>
    <lineage>
        <taxon>Bacteria</taxon>
        <taxon>Pseudomonadati</taxon>
        <taxon>Bacteroidota</taxon>
        <taxon>Bacteroidia</taxon>
        <taxon>Bacteroidales</taxon>
        <taxon>Rikenellaceae</taxon>
        <taxon>Alistipes</taxon>
    </lineage>
</organism>
<dbReference type="EMBL" id="FP929032">
    <property type="protein sequence ID" value="CBK63343.1"/>
    <property type="molecule type" value="Genomic_DNA"/>
</dbReference>
<dbReference type="AlphaFoldDB" id="D4IK81"/>
<dbReference type="OrthoDB" id="9778989at2"/>
<dbReference type="InterPro" id="IPR051916">
    <property type="entry name" value="GPI-anchor_lipid_remodeler"/>
</dbReference>
<feature type="domain" description="Endonuclease/exonuclease/phosphatase" evidence="2">
    <location>
        <begin position="38"/>
        <end position="285"/>
    </location>
</feature>
<feature type="signal peptide" evidence="1">
    <location>
        <begin position="1"/>
        <end position="20"/>
    </location>
</feature>
<dbReference type="GO" id="GO:0006506">
    <property type="term" value="P:GPI anchor biosynthetic process"/>
    <property type="evidence" value="ECO:0007669"/>
    <property type="project" value="TreeGrafter"/>
</dbReference>
<dbReference type="PROSITE" id="PS51257">
    <property type="entry name" value="PROKAR_LIPOPROTEIN"/>
    <property type="match status" value="1"/>
</dbReference>
<dbReference type="GO" id="GO:0004527">
    <property type="term" value="F:exonuclease activity"/>
    <property type="evidence" value="ECO:0007669"/>
    <property type="project" value="UniProtKB-KW"/>
</dbReference>
<dbReference type="PANTHER" id="PTHR14859">
    <property type="entry name" value="CALCOFLUOR WHITE HYPERSENSITIVE PROTEIN PRECURSOR"/>
    <property type="match status" value="1"/>
</dbReference>
<reference evidence="3 4" key="2">
    <citation type="submission" date="2010-03" db="EMBL/GenBank/DDBJ databases">
        <authorList>
            <person name="Pajon A."/>
        </authorList>
    </citation>
    <scope>NUCLEOTIDE SEQUENCE [LARGE SCALE GENOMIC DNA]</scope>
    <source>
        <strain evidence="3 4">WAL 8301</strain>
    </source>
</reference>
<dbReference type="STRING" id="717959.AL1_07780"/>
<accession>D4IK81</accession>
<dbReference type="SUPFAM" id="SSF56219">
    <property type="entry name" value="DNase I-like"/>
    <property type="match status" value="1"/>
</dbReference>
<keyword evidence="1" id="KW-0732">Signal</keyword>
<evidence type="ECO:0000313" key="4">
    <source>
        <dbReference type="Proteomes" id="UP000008794"/>
    </source>
</evidence>
<dbReference type="InterPro" id="IPR036691">
    <property type="entry name" value="Endo/exonu/phosph_ase_sf"/>
</dbReference>
<dbReference type="Gene3D" id="3.60.10.10">
    <property type="entry name" value="Endonuclease/exonuclease/phosphatase"/>
    <property type="match status" value="1"/>
</dbReference>
<protein>
    <submittedName>
        <fullName evidence="3">Exonuclease III</fullName>
    </submittedName>
</protein>
<keyword evidence="4" id="KW-1185">Reference proteome</keyword>
<keyword evidence="3" id="KW-0269">Exonuclease</keyword>
<sequence>MKTIQKLTAAILLTASCAGLSVSCVPRSETKNLKIICYNILYGMRRDTTQGKRLFAEWVRQQNPDILALQEVNDFTQFTLETLAAEYGHDYAVISKDPKLIPGSVGSRTKFPVSISSKSPVVNVDKVLDNMWHGFIKCKVEGYNVIVLHLNPHLYEARRREIRTVLETVKQSGLFEKWIIMGDFNTVSPLDSAVYADGKYLQRKKEQEKVHTRNNNLPDGQLDFAVSQAILDFGFVDAGWADRENYRKDGFTRRIDFIYVSPDLRDRIVSCRYITDDFTAAYSDHIPVELVLKHDSE</sequence>
<evidence type="ECO:0000256" key="1">
    <source>
        <dbReference type="SAM" id="SignalP"/>
    </source>
</evidence>
<feature type="chain" id="PRO_5003058523" evidence="1">
    <location>
        <begin position="21"/>
        <end position="297"/>
    </location>
</feature>
<name>D4IK81_9BACT</name>
<keyword evidence="3" id="KW-0540">Nuclease</keyword>
<gene>
    <name evidence="3" type="ORF">AL1_07780</name>
</gene>
<dbReference type="Pfam" id="PF03372">
    <property type="entry name" value="Exo_endo_phos"/>
    <property type="match status" value="1"/>
</dbReference>
<dbReference type="PATRIC" id="fig|717959.3.peg.2366"/>
<dbReference type="GO" id="GO:0016020">
    <property type="term" value="C:membrane"/>
    <property type="evidence" value="ECO:0007669"/>
    <property type="project" value="GOC"/>
</dbReference>
<dbReference type="InterPro" id="IPR005135">
    <property type="entry name" value="Endo/exonuclease/phosphatase"/>
</dbReference>